<protein>
    <recommendedName>
        <fullName evidence="9">Fe2OG dioxygenase domain-containing protein</fullName>
    </recommendedName>
</protein>
<dbReference type="Gramene" id="KFK42053">
    <property type="protein sequence ID" value="KFK42053"/>
    <property type="gene ID" value="AALP_AA2G205200"/>
</dbReference>
<sequence>MSPFALTDVAVTDFVVNQRNGVKGLVDVMSPKTLPSRYIQLPEKRVTTEKLIVDNIKTGKGGLPSPAIPVIDVSDWENPNVAEEICEAAATLGFFQIVNHGVSVDQLSDLRAAGRGFFGLPAEEKKRYWKGSSVSDTAWYMTSFNPYEEAKLEWRDFIKFEYRPDQVDSTAMWPTVCRDEVLNHSHRMKPIGKKILEILMNHLNASMDHSLEQTLMGTLRMNLNFYPECPDPKLAVGTGRHSDINTLTLLLQDDIIGSLYARYGDKWLHVPPVMGAIVVNIGDILQIVSNDRYKSVEHVVMANRFLSRISFAFYCGPNNDSVVEPLPEDGKVSQHEHVFIRGSKVRFIVIPDMLKKAPMFQKLDAKVKGRGSSRGDRGRGGAMRSRGTGRGTGGVPPARK</sequence>
<dbReference type="EMBL" id="CM002870">
    <property type="protein sequence ID" value="KFK42053.1"/>
    <property type="molecule type" value="Genomic_DNA"/>
</dbReference>
<dbReference type="Gene3D" id="2.60.120.330">
    <property type="entry name" value="B-lactam Antibiotic, Isopenicillin N Synthase, Chain"/>
    <property type="match status" value="1"/>
</dbReference>
<evidence type="ECO:0000313" key="10">
    <source>
        <dbReference type="EMBL" id="KFK42053.1"/>
    </source>
</evidence>
<evidence type="ECO:0000256" key="1">
    <source>
        <dbReference type="ARBA" id="ARBA00001961"/>
    </source>
</evidence>
<evidence type="ECO:0000256" key="5">
    <source>
        <dbReference type="ARBA" id="ARBA00023002"/>
    </source>
</evidence>
<dbReference type="Pfam" id="PF14226">
    <property type="entry name" value="DIOX_N"/>
    <property type="match status" value="1"/>
</dbReference>
<feature type="region of interest" description="Disordered" evidence="8">
    <location>
        <begin position="365"/>
        <end position="400"/>
    </location>
</feature>
<dbReference type="Proteomes" id="UP000029120">
    <property type="component" value="Chromosome 2"/>
</dbReference>
<evidence type="ECO:0000256" key="2">
    <source>
        <dbReference type="ARBA" id="ARBA00008056"/>
    </source>
</evidence>
<comment type="cofactor">
    <cofactor evidence="1">
        <name>L-ascorbate</name>
        <dbReference type="ChEBI" id="CHEBI:38290"/>
    </cofactor>
</comment>
<evidence type="ECO:0000259" key="9">
    <source>
        <dbReference type="PROSITE" id="PS51471"/>
    </source>
</evidence>
<evidence type="ECO:0000313" key="11">
    <source>
        <dbReference type="Proteomes" id="UP000029120"/>
    </source>
</evidence>
<keyword evidence="4" id="KW-0223">Dioxygenase</keyword>
<keyword evidence="11" id="KW-1185">Reference proteome</keyword>
<organism evidence="10 11">
    <name type="scientific">Arabis alpina</name>
    <name type="common">Alpine rock-cress</name>
    <dbReference type="NCBI Taxonomy" id="50452"/>
    <lineage>
        <taxon>Eukaryota</taxon>
        <taxon>Viridiplantae</taxon>
        <taxon>Streptophyta</taxon>
        <taxon>Embryophyta</taxon>
        <taxon>Tracheophyta</taxon>
        <taxon>Spermatophyta</taxon>
        <taxon>Magnoliopsida</taxon>
        <taxon>eudicotyledons</taxon>
        <taxon>Gunneridae</taxon>
        <taxon>Pentapetalae</taxon>
        <taxon>rosids</taxon>
        <taxon>malvids</taxon>
        <taxon>Brassicales</taxon>
        <taxon>Brassicaceae</taxon>
        <taxon>Arabideae</taxon>
        <taxon>Arabis</taxon>
    </lineage>
</organism>
<feature type="compositionally biased region" description="Basic and acidic residues" evidence="8">
    <location>
        <begin position="365"/>
        <end position="379"/>
    </location>
</feature>
<reference evidence="11" key="1">
    <citation type="journal article" date="2015" name="Nat. Plants">
        <title>Genome expansion of Arabis alpina linked with retrotransposition and reduced symmetric DNA methylation.</title>
        <authorList>
            <person name="Willing E.M."/>
            <person name="Rawat V."/>
            <person name="Mandakova T."/>
            <person name="Maumus F."/>
            <person name="James G.V."/>
            <person name="Nordstroem K.J."/>
            <person name="Becker C."/>
            <person name="Warthmann N."/>
            <person name="Chica C."/>
            <person name="Szarzynska B."/>
            <person name="Zytnicki M."/>
            <person name="Albani M.C."/>
            <person name="Kiefer C."/>
            <person name="Bergonzi S."/>
            <person name="Castaings L."/>
            <person name="Mateos J.L."/>
            <person name="Berns M.C."/>
            <person name="Bujdoso N."/>
            <person name="Piofczyk T."/>
            <person name="de Lorenzo L."/>
            <person name="Barrero-Sicilia C."/>
            <person name="Mateos I."/>
            <person name="Piednoel M."/>
            <person name="Hagmann J."/>
            <person name="Chen-Min-Tao R."/>
            <person name="Iglesias-Fernandez R."/>
            <person name="Schuster S.C."/>
            <person name="Alonso-Blanco C."/>
            <person name="Roudier F."/>
            <person name="Carbonero P."/>
            <person name="Paz-Ares J."/>
            <person name="Davis S.J."/>
            <person name="Pecinka A."/>
            <person name="Quesneville H."/>
            <person name="Colot V."/>
            <person name="Lysak M.A."/>
            <person name="Weigel D."/>
            <person name="Coupland G."/>
            <person name="Schneeberger K."/>
        </authorList>
    </citation>
    <scope>NUCLEOTIDE SEQUENCE [LARGE SCALE GENOMIC DNA]</scope>
    <source>
        <strain evidence="11">cv. Pajares</strain>
    </source>
</reference>
<dbReference type="InterPro" id="IPR010920">
    <property type="entry name" value="LSM_dom_sf"/>
</dbReference>
<dbReference type="InterPro" id="IPR044861">
    <property type="entry name" value="IPNS-like_FE2OG_OXY"/>
</dbReference>
<keyword evidence="5 7" id="KW-0560">Oxidoreductase</keyword>
<dbReference type="SUPFAM" id="SSF51197">
    <property type="entry name" value="Clavaminate synthase-like"/>
    <property type="match status" value="1"/>
</dbReference>
<dbReference type="InterPro" id="IPR026992">
    <property type="entry name" value="DIOX_N"/>
</dbReference>
<evidence type="ECO:0000256" key="4">
    <source>
        <dbReference type="ARBA" id="ARBA00022964"/>
    </source>
</evidence>
<dbReference type="InterPro" id="IPR005123">
    <property type="entry name" value="Oxoglu/Fe-dep_dioxygenase_dom"/>
</dbReference>
<evidence type="ECO:0000256" key="3">
    <source>
        <dbReference type="ARBA" id="ARBA00022723"/>
    </source>
</evidence>
<dbReference type="GO" id="GO:0051213">
    <property type="term" value="F:dioxygenase activity"/>
    <property type="evidence" value="ECO:0007669"/>
    <property type="project" value="UniProtKB-KW"/>
</dbReference>
<accession>A0A087HIV1</accession>
<dbReference type="FunFam" id="2.60.120.330:FF:000023">
    <property type="entry name" value="Feruloyl CoA ortho-hydroxylase 1"/>
    <property type="match status" value="1"/>
</dbReference>
<dbReference type="AlphaFoldDB" id="A0A087HIV1"/>
<dbReference type="InterPro" id="IPR027443">
    <property type="entry name" value="IPNS-like_sf"/>
</dbReference>
<name>A0A087HIV1_ARAAL</name>
<dbReference type="PROSITE" id="PS51471">
    <property type="entry name" value="FE2OG_OXY"/>
    <property type="match status" value="1"/>
</dbReference>
<dbReference type="OrthoDB" id="288590at2759"/>
<dbReference type="PANTHER" id="PTHR10209">
    <property type="entry name" value="OXIDOREDUCTASE, 2OG-FE II OXYGENASE FAMILY PROTEIN"/>
    <property type="match status" value="1"/>
</dbReference>
<dbReference type="OMA" id="KAPMFQK"/>
<evidence type="ECO:0000256" key="7">
    <source>
        <dbReference type="RuleBase" id="RU003682"/>
    </source>
</evidence>
<proteinExistence type="inferred from homology"/>
<evidence type="ECO:0000256" key="6">
    <source>
        <dbReference type="ARBA" id="ARBA00023004"/>
    </source>
</evidence>
<dbReference type="SUPFAM" id="SSF50182">
    <property type="entry name" value="Sm-like ribonucleoproteins"/>
    <property type="match status" value="1"/>
</dbReference>
<dbReference type="eggNOG" id="KOG3172">
    <property type="taxonomic scope" value="Eukaryota"/>
</dbReference>
<dbReference type="Pfam" id="PF03171">
    <property type="entry name" value="2OG-FeII_Oxy"/>
    <property type="match status" value="1"/>
</dbReference>
<gene>
    <name evidence="10" type="ordered locus">AALP_Aa2g205200</name>
</gene>
<keyword evidence="6 7" id="KW-0408">Iron</keyword>
<dbReference type="GO" id="GO:0009805">
    <property type="term" value="P:coumarin biosynthetic process"/>
    <property type="evidence" value="ECO:0007669"/>
    <property type="project" value="UniProtKB-ARBA"/>
</dbReference>
<dbReference type="eggNOG" id="KOG0143">
    <property type="taxonomic scope" value="Eukaryota"/>
</dbReference>
<dbReference type="GO" id="GO:0046872">
    <property type="term" value="F:metal ion binding"/>
    <property type="evidence" value="ECO:0007669"/>
    <property type="project" value="UniProtKB-KW"/>
</dbReference>
<evidence type="ECO:0000256" key="8">
    <source>
        <dbReference type="SAM" id="MobiDB-lite"/>
    </source>
</evidence>
<keyword evidence="3 7" id="KW-0479">Metal-binding</keyword>
<dbReference type="PANTHER" id="PTHR10209:SF591">
    <property type="entry name" value="2OG-FE(II) OXYGENASE FAMILY OXIDOREDUCTASE"/>
    <property type="match status" value="1"/>
</dbReference>
<comment type="similarity">
    <text evidence="2 7">Belongs to the iron/ascorbate-dependent oxidoreductase family.</text>
</comment>
<feature type="domain" description="Fe2OG dioxygenase" evidence="9">
    <location>
        <begin position="214"/>
        <end position="317"/>
    </location>
</feature>